<evidence type="ECO:0000313" key="1">
    <source>
        <dbReference type="EMBL" id="SMO56957.1"/>
    </source>
</evidence>
<accession>A0A521CBY6</accession>
<dbReference type="InterPro" id="IPR038467">
    <property type="entry name" value="RF3_dom_3_sf"/>
</dbReference>
<dbReference type="Gene3D" id="3.30.70.3280">
    <property type="entry name" value="Peptide chain release factor 3, domain III"/>
    <property type="match status" value="1"/>
</dbReference>
<name>A0A521CBY6_9BACL</name>
<protein>
    <submittedName>
        <fullName evidence="1">Uncharacterized protein</fullName>
    </submittedName>
</protein>
<keyword evidence="2" id="KW-1185">Reference proteome</keyword>
<organism evidence="1 2">
    <name type="scientific">Melghirimyces algeriensis</name>
    <dbReference type="NCBI Taxonomy" id="910412"/>
    <lineage>
        <taxon>Bacteria</taxon>
        <taxon>Bacillati</taxon>
        <taxon>Bacillota</taxon>
        <taxon>Bacilli</taxon>
        <taxon>Bacillales</taxon>
        <taxon>Thermoactinomycetaceae</taxon>
        <taxon>Melghirimyces</taxon>
    </lineage>
</organism>
<sequence length="69" mass="8247">MELIFERLPYRFARWVKGTIEDPARLQQGGRTLCVKDDEDQLLVLFDSEFYMQHLIQQNPELTFVKQSD</sequence>
<dbReference type="AlphaFoldDB" id="A0A521CBY6"/>
<gene>
    <name evidence="1" type="ORF">SAMN06264849_103256</name>
</gene>
<dbReference type="Proteomes" id="UP000315636">
    <property type="component" value="Unassembled WGS sequence"/>
</dbReference>
<evidence type="ECO:0000313" key="2">
    <source>
        <dbReference type="Proteomes" id="UP000315636"/>
    </source>
</evidence>
<reference evidence="1 2" key="1">
    <citation type="submission" date="2017-05" db="EMBL/GenBank/DDBJ databases">
        <authorList>
            <person name="Varghese N."/>
            <person name="Submissions S."/>
        </authorList>
    </citation>
    <scope>NUCLEOTIDE SEQUENCE [LARGE SCALE GENOMIC DNA]</scope>
    <source>
        <strain evidence="1 2">DSM 45474</strain>
    </source>
</reference>
<proteinExistence type="predicted"/>
<dbReference type="EMBL" id="FXTI01000003">
    <property type="protein sequence ID" value="SMO56957.1"/>
    <property type="molecule type" value="Genomic_DNA"/>
</dbReference>